<accession>A0A1G8XV91</accession>
<dbReference type="InterPro" id="IPR017438">
    <property type="entry name" value="ATP-NAD_kinase_N"/>
</dbReference>
<protein>
    <submittedName>
        <fullName evidence="1">Predicted polyphosphate-or ATP-dependent NAD kinase</fullName>
    </submittedName>
</protein>
<dbReference type="InterPro" id="IPR011386">
    <property type="entry name" value="Put_ATP-NAD_kin"/>
</dbReference>
<organism evidence="1 2">
    <name type="scientific">Ferrimonas sediminum</name>
    <dbReference type="NCBI Taxonomy" id="718193"/>
    <lineage>
        <taxon>Bacteria</taxon>
        <taxon>Pseudomonadati</taxon>
        <taxon>Pseudomonadota</taxon>
        <taxon>Gammaproteobacteria</taxon>
        <taxon>Alteromonadales</taxon>
        <taxon>Ferrimonadaceae</taxon>
        <taxon>Ferrimonas</taxon>
    </lineage>
</organism>
<dbReference type="Pfam" id="PF20143">
    <property type="entry name" value="NAD_kinase_C"/>
    <property type="match status" value="1"/>
</dbReference>
<sequence length="370" mass="39003">MNRPFRLGVIINPLAGLGGSVALKGSDNVAQQALALGAEPKAQQRMATALSACQSQWPLIDWFSAGGAMGADLLTGLGIDHHCLYHSTGDSDATDTQAAARALVEHGVDLLLFAGGDGTARDICSVVGERQPVLGVPAGVKIHSGVYGITPKASGEVVAMMARGELVSTMMAEVRDIDEAAFRQGRVQARHYGEMRIPEALQFVQAVKMGGVEVDELVLDDICADLQERMEEGGQFVMGSGSTVAAAMAMQGLDNTLLGVDVVRDGQVVGRDLTAAQLLELVTEVPSRLVVTLIGGQGHLFGRGNQQLSPEVIRAIGGDNILILATKSKLKALEGRPMIADTGDPELDAQLAGWYPIITGFHDEVLYRLT</sequence>
<dbReference type="Pfam" id="PF01513">
    <property type="entry name" value="NAD_kinase"/>
    <property type="match status" value="1"/>
</dbReference>
<dbReference type="InterPro" id="IPR039065">
    <property type="entry name" value="AcoX-like"/>
</dbReference>
<dbReference type="PANTHER" id="PTHR40697:SF2">
    <property type="entry name" value="ATP-NAD KINASE-RELATED"/>
    <property type="match status" value="1"/>
</dbReference>
<keyword evidence="1" id="KW-0418">Kinase</keyword>
<dbReference type="InterPro" id="IPR016064">
    <property type="entry name" value="NAD/diacylglycerol_kinase_sf"/>
</dbReference>
<dbReference type="GO" id="GO:0051287">
    <property type="term" value="F:NAD binding"/>
    <property type="evidence" value="ECO:0007669"/>
    <property type="project" value="UniProtKB-ARBA"/>
</dbReference>
<dbReference type="InterPro" id="IPR002504">
    <property type="entry name" value="NADK"/>
</dbReference>
<dbReference type="GO" id="GO:0006741">
    <property type="term" value="P:NADP+ biosynthetic process"/>
    <property type="evidence" value="ECO:0007669"/>
    <property type="project" value="InterPro"/>
</dbReference>
<name>A0A1G8XV91_9GAMM</name>
<keyword evidence="2" id="KW-1185">Reference proteome</keyword>
<dbReference type="SUPFAM" id="SSF111331">
    <property type="entry name" value="NAD kinase/diacylglycerol kinase-like"/>
    <property type="match status" value="1"/>
</dbReference>
<dbReference type="RefSeq" id="WP_090367117.1">
    <property type="nucleotide sequence ID" value="NZ_FNEM01000016.1"/>
</dbReference>
<keyword evidence="1" id="KW-0808">Transferase</keyword>
<gene>
    <name evidence="1" type="ORF">SAMN04488540_11614</name>
</gene>
<dbReference type="GO" id="GO:0005524">
    <property type="term" value="F:ATP binding"/>
    <property type="evidence" value="ECO:0007669"/>
    <property type="project" value="UniProtKB-ARBA"/>
</dbReference>
<proteinExistence type="predicted"/>
<reference evidence="2" key="1">
    <citation type="submission" date="2016-10" db="EMBL/GenBank/DDBJ databases">
        <authorList>
            <person name="Varghese N."/>
            <person name="Submissions S."/>
        </authorList>
    </citation>
    <scope>NUCLEOTIDE SEQUENCE [LARGE SCALE GENOMIC DNA]</scope>
    <source>
        <strain evidence="2">DSM 23317</strain>
    </source>
</reference>
<evidence type="ECO:0000313" key="1">
    <source>
        <dbReference type="EMBL" id="SDJ94509.1"/>
    </source>
</evidence>
<dbReference type="GO" id="GO:0003951">
    <property type="term" value="F:NAD+ kinase activity"/>
    <property type="evidence" value="ECO:0007669"/>
    <property type="project" value="InterPro"/>
</dbReference>
<dbReference type="EMBL" id="FNEM01000016">
    <property type="protein sequence ID" value="SDJ94509.1"/>
    <property type="molecule type" value="Genomic_DNA"/>
</dbReference>
<dbReference type="PANTHER" id="PTHR40697">
    <property type="entry name" value="ACETOIN CATABOLISM PROTEIN X"/>
    <property type="match status" value="1"/>
</dbReference>
<evidence type="ECO:0000313" key="2">
    <source>
        <dbReference type="Proteomes" id="UP000199527"/>
    </source>
</evidence>
<dbReference type="Gene3D" id="3.40.50.10330">
    <property type="entry name" value="Probable inorganic polyphosphate/atp-NAD kinase, domain 1"/>
    <property type="match status" value="1"/>
</dbReference>
<dbReference type="OrthoDB" id="5511344at2"/>
<dbReference type="PIRSF" id="PIRSF016907">
    <property type="entry name" value="Kin_ATP-NAD"/>
    <property type="match status" value="1"/>
</dbReference>
<dbReference type="AlphaFoldDB" id="A0A1G8XV91"/>
<dbReference type="Proteomes" id="UP000199527">
    <property type="component" value="Unassembled WGS sequence"/>
</dbReference>